<evidence type="ECO:0000256" key="3">
    <source>
        <dbReference type="SAM" id="MobiDB-lite"/>
    </source>
</evidence>
<dbReference type="PANTHER" id="PTHR13299">
    <property type="entry name" value="PEROXISOMAL MEMBRANE PROTEIN PEX16"/>
    <property type="match status" value="1"/>
</dbReference>
<proteinExistence type="inferred from homology"/>
<gene>
    <name evidence="4" type="ORF">RDB_LOCUS147770</name>
</gene>
<name>A0A8H3CLZ9_9AGAM</name>
<comment type="similarity">
    <text evidence="1 2">Belongs to the peroxin-16 family.</text>
</comment>
<dbReference type="PANTHER" id="PTHR13299:SF0">
    <property type="entry name" value="PEROXISOMAL MEMBRANE PROTEIN PEX16"/>
    <property type="match status" value="1"/>
</dbReference>
<comment type="subcellular location">
    <subcellularLocation>
        <location evidence="2">Peroxisome membrane</location>
    </subcellularLocation>
</comment>
<dbReference type="AlphaFoldDB" id="A0A8H3CLZ9"/>
<comment type="caution">
    <text evidence="4">The sequence shown here is derived from an EMBL/GenBank/DDBJ whole genome shotgun (WGS) entry which is preliminary data.</text>
</comment>
<dbReference type="GO" id="GO:0007031">
    <property type="term" value="P:peroxisome organization"/>
    <property type="evidence" value="ECO:0007669"/>
    <property type="project" value="UniProtKB-KW"/>
</dbReference>
<evidence type="ECO:0000256" key="2">
    <source>
        <dbReference type="RuleBase" id="RU365003"/>
    </source>
</evidence>
<reference evidence="4" key="1">
    <citation type="submission" date="2021-01" db="EMBL/GenBank/DDBJ databases">
        <authorList>
            <person name="Kaushik A."/>
        </authorList>
    </citation>
    <scope>NUCLEOTIDE SEQUENCE</scope>
    <source>
        <strain evidence="4">AG1-1A</strain>
    </source>
</reference>
<feature type="region of interest" description="Disordered" evidence="3">
    <location>
        <begin position="350"/>
        <end position="429"/>
    </location>
</feature>
<sequence length="429" mass="48470">MATSPLARYESFLISNASTISTIESSLRSLTWFLPGRFRDAELVSATLNLLSLYHDTLLARRMELDPKAKPILPPSVHSRYTRAWAKCDSRYRWAARLLEIVRFVELVVEMGMRRKFKKRTAWKGIFALETIKAALRLFLLKLTRRPVLLPPIPEREIDPAAMSLDPLTEPVNESSTPPRTPDHIKNNRHALPSPLLTPPKGGAKPMAIEDYLMSKALSTDDLRAPTRLMDILISPRDWNLRRVPPPSSQLERAEYARRDRDLLWYFFRGAIWSEWTRPKLDAVAKKTQDAPLLGLLSAFIGDWVPLIDEYYYSDSKYSPASKPLPGSMSVDIQADDLLAIVGGRRVSFSRKPHPRHVSPTTNEPEPAEPQGYPRPPPPPTFAAEHGLPIEPQIEHRGAYAVPPNGRGAPSTSPKTSFMHLHKSELGHR</sequence>
<accession>A0A8H3CLZ9</accession>
<dbReference type="GO" id="GO:0005778">
    <property type="term" value="C:peroxisomal membrane"/>
    <property type="evidence" value="ECO:0007669"/>
    <property type="project" value="UniProtKB-SubCell"/>
</dbReference>
<evidence type="ECO:0000256" key="1">
    <source>
        <dbReference type="ARBA" id="ARBA00009505"/>
    </source>
</evidence>
<keyword evidence="2" id="KW-0576">Peroxisome</keyword>
<dbReference type="Proteomes" id="UP000663840">
    <property type="component" value="Unassembled WGS sequence"/>
</dbReference>
<dbReference type="Pfam" id="PF08610">
    <property type="entry name" value="Pex16"/>
    <property type="match status" value="2"/>
</dbReference>
<dbReference type="EMBL" id="CAJMWR010004239">
    <property type="protein sequence ID" value="CAE6490670.1"/>
    <property type="molecule type" value="Genomic_DNA"/>
</dbReference>
<evidence type="ECO:0000313" key="5">
    <source>
        <dbReference type="Proteomes" id="UP000663840"/>
    </source>
</evidence>
<organism evidence="4 5">
    <name type="scientific">Rhizoctonia solani</name>
    <dbReference type="NCBI Taxonomy" id="456999"/>
    <lineage>
        <taxon>Eukaryota</taxon>
        <taxon>Fungi</taxon>
        <taxon>Dikarya</taxon>
        <taxon>Basidiomycota</taxon>
        <taxon>Agaricomycotina</taxon>
        <taxon>Agaricomycetes</taxon>
        <taxon>Cantharellales</taxon>
        <taxon>Ceratobasidiaceae</taxon>
        <taxon>Rhizoctonia</taxon>
    </lineage>
</organism>
<keyword evidence="2" id="KW-0962">Peroxisome biogenesis</keyword>
<dbReference type="InterPro" id="IPR013919">
    <property type="entry name" value="Pex16"/>
</dbReference>
<feature type="region of interest" description="Disordered" evidence="3">
    <location>
        <begin position="166"/>
        <end position="200"/>
    </location>
</feature>
<protein>
    <recommendedName>
        <fullName evidence="2">Peroxisomal membrane protein PEX16</fullName>
    </recommendedName>
</protein>
<evidence type="ECO:0000313" key="4">
    <source>
        <dbReference type="EMBL" id="CAE6490670.1"/>
    </source>
</evidence>